<dbReference type="RefSeq" id="YP_010675506.1">
    <property type="nucleotide sequence ID" value="NC_071004.1"/>
</dbReference>
<dbReference type="GeneID" id="77951833"/>
<reference evidence="1" key="1">
    <citation type="submission" date="2020-05" db="EMBL/GenBank/DDBJ databases">
        <authorList>
            <person name="Conneilly E.M."/>
            <person name="Corace M.L."/>
            <person name="Daly D."/>
            <person name="Dejene M.A."/>
            <person name="Deng Y."/>
            <person name="Kelly J.M."/>
            <person name="Masiello C.S."/>
            <person name="McDonough D."/>
            <person name="Musser E."/>
            <person name="Pecorale A.L."/>
            <person name="Ray R.F."/>
            <person name="Regan I.M."/>
            <person name="Shedd N.A."/>
            <person name="Tatone J.R."/>
            <person name="Tocci C.W."/>
            <person name="Zarate C.M."/>
            <person name="Whitefleet-Smith J.L."/>
            <person name="Garlena R.A."/>
            <person name="Russell D.A."/>
            <person name="Pope W.H."/>
            <person name="Jacobs-Sera D."/>
            <person name="Hatfull G.F."/>
        </authorList>
    </citation>
    <scope>NUCLEOTIDE SEQUENCE</scope>
</reference>
<sequence>MKIGVHFQSPTDDPLKIPRPLWLDYLPELNSITQRGGEIGNAVLIGLTPTYDPPNDLDDAEQWCDRDDILADALDQLAAVGETANLLPSVTGWHLNVGDETGIYTTELRVDRIEVAA</sequence>
<accession>A0AAE7K6A2</accession>
<dbReference type="EMBL" id="MT498058">
    <property type="protein sequence ID" value="QKY79989.1"/>
    <property type="molecule type" value="Genomic_DNA"/>
</dbReference>
<name>A0AAE7K6A2_9CAUD</name>
<evidence type="ECO:0000313" key="1">
    <source>
        <dbReference type="EMBL" id="QKY79989.1"/>
    </source>
</evidence>
<dbReference type="KEGG" id="vg:77951833"/>
<evidence type="ECO:0000313" key="2">
    <source>
        <dbReference type="Proteomes" id="UP000821895"/>
    </source>
</evidence>
<organism evidence="1 2">
    <name type="scientific">Gordonia phage Clawz</name>
    <dbReference type="NCBI Taxonomy" id="2743910"/>
    <lineage>
        <taxon>Viruses</taxon>
        <taxon>Duplodnaviria</taxon>
        <taxon>Heunggongvirae</taxon>
        <taxon>Uroviricota</taxon>
        <taxon>Caudoviricetes</taxon>
        <taxon>Clawzvirus</taxon>
        <taxon>Clawzvirus clawz</taxon>
    </lineage>
</organism>
<dbReference type="Proteomes" id="UP000821895">
    <property type="component" value="Segment"/>
</dbReference>
<gene>
    <name evidence="1" type="primary">77</name>
    <name evidence="1" type="ORF">SEA_CLAWZ_77</name>
</gene>
<keyword evidence="2" id="KW-1185">Reference proteome</keyword>
<proteinExistence type="predicted"/>
<protein>
    <submittedName>
        <fullName evidence="1">Uncharacterized protein</fullName>
    </submittedName>
</protein>